<organism evidence="2 3">
    <name type="scientific">Sphaerisporangium aureirubrum</name>
    <dbReference type="NCBI Taxonomy" id="1544736"/>
    <lineage>
        <taxon>Bacteria</taxon>
        <taxon>Bacillati</taxon>
        <taxon>Actinomycetota</taxon>
        <taxon>Actinomycetes</taxon>
        <taxon>Streptosporangiales</taxon>
        <taxon>Streptosporangiaceae</taxon>
        <taxon>Sphaerisporangium</taxon>
    </lineage>
</organism>
<evidence type="ECO:0000256" key="1">
    <source>
        <dbReference type="SAM" id="MobiDB-lite"/>
    </source>
</evidence>
<evidence type="ECO:0000313" key="3">
    <source>
        <dbReference type="Proteomes" id="UP001596137"/>
    </source>
</evidence>
<gene>
    <name evidence="2" type="ORF">ACFP1K_14905</name>
</gene>
<evidence type="ECO:0008006" key="4">
    <source>
        <dbReference type="Google" id="ProtNLM"/>
    </source>
</evidence>
<comment type="caution">
    <text evidence="2">The sequence shown here is derived from an EMBL/GenBank/DDBJ whole genome shotgun (WGS) entry which is preliminary data.</text>
</comment>
<name>A0ABW1NGL0_9ACTN</name>
<protein>
    <recommendedName>
        <fullName evidence="4">DUF222 domain-containing protein</fullName>
    </recommendedName>
</protein>
<accession>A0ABW1NGL0</accession>
<sequence length="129" mass="14312">MTGLDLHTPSRLTSHSRRPPSGRHRQGRPPVAPAHREWDTVQKARAAQLDLLEPGWLVLYGPYFRRFCAIARTQAVAEPLVEASGPDELRILMRLAETVPAHGSRAAKTEERLVTLPRAVQAARTPARA</sequence>
<feature type="compositionally biased region" description="Basic residues" evidence="1">
    <location>
        <begin position="14"/>
        <end position="27"/>
    </location>
</feature>
<keyword evidence="3" id="KW-1185">Reference proteome</keyword>
<proteinExistence type="predicted"/>
<evidence type="ECO:0000313" key="2">
    <source>
        <dbReference type="EMBL" id="MFC6082453.1"/>
    </source>
</evidence>
<dbReference type="Proteomes" id="UP001596137">
    <property type="component" value="Unassembled WGS sequence"/>
</dbReference>
<dbReference type="RefSeq" id="WP_380752496.1">
    <property type="nucleotide sequence ID" value="NZ_JBHSRF010000017.1"/>
</dbReference>
<feature type="region of interest" description="Disordered" evidence="1">
    <location>
        <begin position="1"/>
        <end position="37"/>
    </location>
</feature>
<reference evidence="3" key="1">
    <citation type="journal article" date="2019" name="Int. J. Syst. Evol. Microbiol.">
        <title>The Global Catalogue of Microorganisms (GCM) 10K type strain sequencing project: providing services to taxonomists for standard genome sequencing and annotation.</title>
        <authorList>
            <consortium name="The Broad Institute Genomics Platform"/>
            <consortium name="The Broad Institute Genome Sequencing Center for Infectious Disease"/>
            <person name="Wu L."/>
            <person name="Ma J."/>
        </authorList>
    </citation>
    <scope>NUCLEOTIDE SEQUENCE [LARGE SCALE GENOMIC DNA]</scope>
    <source>
        <strain evidence="3">JCM 30346</strain>
    </source>
</reference>
<dbReference type="EMBL" id="JBHSRF010000017">
    <property type="protein sequence ID" value="MFC6082453.1"/>
    <property type="molecule type" value="Genomic_DNA"/>
</dbReference>